<dbReference type="RefSeq" id="WP_269562125.1">
    <property type="nucleotide sequence ID" value="NZ_CP114768.1"/>
</dbReference>
<evidence type="ECO:0000313" key="2">
    <source>
        <dbReference type="Proteomes" id="UP001211005"/>
    </source>
</evidence>
<organism evidence="1 2">
    <name type="scientific">Hymenobacter canadensis</name>
    <dbReference type="NCBI Taxonomy" id="2999067"/>
    <lineage>
        <taxon>Bacteria</taxon>
        <taxon>Pseudomonadati</taxon>
        <taxon>Bacteroidota</taxon>
        <taxon>Cytophagia</taxon>
        <taxon>Cytophagales</taxon>
        <taxon>Hymenobacteraceae</taxon>
        <taxon>Hymenobacter</taxon>
    </lineage>
</organism>
<protein>
    <recommendedName>
        <fullName evidence="3">Secreted protein</fullName>
    </recommendedName>
</protein>
<geneLocation type="plasmid" evidence="1 2">
    <name>unnamed1</name>
</geneLocation>
<reference evidence="1 2" key="1">
    <citation type="submission" date="2022-12" db="EMBL/GenBank/DDBJ databases">
        <title>Hymenobacter canadensis sp. nov. isolated from lake water of the Cambridge Bay, Canada.</title>
        <authorList>
            <person name="Kim W.H."/>
            <person name="Lee Y.M."/>
        </authorList>
    </citation>
    <scope>NUCLEOTIDE SEQUENCE [LARGE SCALE GENOMIC DNA]</scope>
    <source>
        <strain evidence="1 2">PAMC 29467</strain>
        <plasmid evidence="1 2">unnamed1</plasmid>
    </source>
</reference>
<evidence type="ECO:0000313" key="1">
    <source>
        <dbReference type="EMBL" id="WBA44093.1"/>
    </source>
</evidence>
<name>A0ABY7LYR5_9BACT</name>
<proteinExistence type="predicted"/>
<accession>A0ABY7LYR5</accession>
<gene>
    <name evidence="1" type="ORF">O3303_19580</name>
</gene>
<keyword evidence="1" id="KW-0614">Plasmid</keyword>
<evidence type="ECO:0008006" key="3">
    <source>
        <dbReference type="Google" id="ProtNLM"/>
    </source>
</evidence>
<dbReference type="EMBL" id="CP114768">
    <property type="protein sequence ID" value="WBA44093.1"/>
    <property type="molecule type" value="Genomic_DNA"/>
</dbReference>
<keyword evidence="2" id="KW-1185">Reference proteome</keyword>
<dbReference type="Proteomes" id="UP001211005">
    <property type="component" value="Plasmid unnamed1"/>
</dbReference>
<sequence length="94" mass="10218">MLLVAFAFLPPTIQTHVAADLREQVCAHAAAESASSVTEWVRLLASLNPVLSWHPADPCMALAENGWERLLQFSRPHLQPKSAAATSRPASSWS</sequence>